<name>A0ABV6Q0Y1_9DEIN</name>
<evidence type="ECO:0000313" key="3">
    <source>
        <dbReference type="EMBL" id="MFC0595419.1"/>
    </source>
</evidence>
<organism evidence="3 4">
    <name type="scientific">Thermus composti</name>
    <dbReference type="NCBI Taxonomy" id="532059"/>
    <lineage>
        <taxon>Bacteria</taxon>
        <taxon>Thermotogati</taxon>
        <taxon>Deinococcota</taxon>
        <taxon>Deinococci</taxon>
        <taxon>Thermales</taxon>
        <taxon>Thermaceae</taxon>
        <taxon>Thermus</taxon>
    </lineage>
</organism>
<dbReference type="InterPro" id="IPR006442">
    <property type="entry name" value="Antitoxin_Phd/YefM"/>
</dbReference>
<dbReference type="Pfam" id="PF02604">
    <property type="entry name" value="PhdYeFM_antitox"/>
    <property type="match status" value="1"/>
</dbReference>
<keyword evidence="4" id="KW-1185">Reference proteome</keyword>
<proteinExistence type="inferred from homology"/>
<accession>A0ABV6Q0Y1</accession>
<dbReference type="NCBIfam" id="TIGR01552">
    <property type="entry name" value="phd_fam"/>
    <property type="match status" value="1"/>
</dbReference>
<dbReference type="Gene3D" id="3.40.1620.10">
    <property type="entry name" value="YefM-like domain"/>
    <property type="match status" value="1"/>
</dbReference>
<dbReference type="PANTHER" id="PTHR35377:SF8">
    <property type="entry name" value="ANTITOXIN VAPB22"/>
    <property type="match status" value="1"/>
</dbReference>
<comment type="similarity">
    <text evidence="1 2">Belongs to the phD/YefM antitoxin family.</text>
</comment>
<reference evidence="3 4" key="1">
    <citation type="submission" date="2024-09" db="EMBL/GenBank/DDBJ databases">
        <authorList>
            <person name="Sun Q."/>
            <person name="Mori K."/>
        </authorList>
    </citation>
    <scope>NUCLEOTIDE SEQUENCE [LARGE SCALE GENOMIC DNA]</scope>
    <source>
        <strain evidence="3 4">NCAIM B.02340</strain>
    </source>
</reference>
<dbReference type="InterPro" id="IPR036165">
    <property type="entry name" value="YefM-like_sf"/>
</dbReference>
<dbReference type="RefSeq" id="WP_188847655.1">
    <property type="nucleotide sequence ID" value="NZ_BMPJ01000017.1"/>
</dbReference>
<protein>
    <recommendedName>
        <fullName evidence="2">Antitoxin</fullName>
    </recommendedName>
</protein>
<evidence type="ECO:0000256" key="2">
    <source>
        <dbReference type="RuleBase" id="RU362080"/>
    </source>
</evidence>
<sequence>MRSVSVSEAKSRLSLLLDWVKQGEEVLILDRGAPVARLCPIPPASEKALVLLERSGLVRRGKGKAALEELPWPRARASALEALLSEREESR</sequence>
<dbReference type="InterPro" id="IPR051416">
    <property type="entry name" value="phD-YefM_TA_antitoxins"/>
</dbReference>
<dbReference type="PANTHER" id="PTHR35377">
    <property type="entry name" value="ANTITOXIN VAPB49-RELATED-RELATED"/>
    <property type="match status" value="1"/>
</dbReference>
<comment type="caution">
    <text evidence="3">The sequence shown here is derived from an EMBL/GenBank/DDBJ whole genome shotgun (WGS) entry which is preliminary data.</text>
</comment>
<evidence type="ECO:0000313" key="4">
    <source>
        <dbReference type="Proteomes" id="UP001589830"/>
    </source>
</evidence>
<dbReference type="Proteomes" id="UP001589830">
    <property type="component" value="Unassembled WGS sequence"/>
</dbReference>
<dbReference type="SUPFAM" id="SSF143120">
    <property type="entry name" value="YefM-like"/>
    <property type="match status" value="1"/>
</dbReference>
<dbReference type="EMBL" id="JBHLTW010000015">
    <property type="protein sequence ID" value="MFC0595419.1"/>
    <property type="molecule type" value="Genomic_DNA"/>
</dbReference>
<gene>
    <name evidence="3" type="ORF">ACFFFP_04465</name>
</gene>
<comment type="function">
    <text evidence="2">Antitoxin component of a type II toxin-antitoxin (TA) system.</text>
</comment>
<evidence type="ECO:0000256" key="1">
    <source>
        <dbReference type="ARBA" id="ARBA00009981"/>
    </source>
</evidence>